<dbReference type="Gene3D" id="1.10.3810.10">
    <property type="entry name" value="Biosynthetic peptidoglycan transglycosylase-like"/>
    <property type="match status" value="1"/>
</dbReference>
<comment type="pathway">
    <text evidence="2">Cell wall biogenesis; peptidoglycan biosynthesis.</text>
</comment>
<evidence type="ECO:0000256" key="17">
    <source>
        <dbReference type="ARBA" id="ARBA00049902"/>
    </source>
</evidence>
<dbReference type="GO" id="GO:0071555">
    <property type="term" value="P:cell wall organization"/>
    <property type="evidence" value="ECO:0007669"/>
    <property type="project" value="UniProtKB-KW"/>
</dbReference>
<evidence type="ECO:0000256" key="14">
    <source>
        <dbReference type="ARBA" id="ARBA00023268"/>
    </source>
</evidence>
<evidence type="ECO:0000256" key="16">
    <source>
        <dbReference type="ARBA" id="ARBA00034000"/>
    </source>
</evidence>
<evidence type="ECO:0000256" key="6">
    <source>
        <dbReference type="ARBA" id="ARBA00022645"/>
    </source>
</evidence>
<dbReference type="SUPFAM" id="SSF53955">
    <property type="entry name" value="Lysozyme-like"/>
    <property type="match status" value="1"/>
</dbReference>
<evidence type="ECO:0000313" key="21">
    <source>
        <dbReference type="EMBL" id="MBK9981488.1"/>
    </source>
</evidence>
<dbReference type="InterPro" id="IPR050396">
    <property type="entry name" value="Glycosyltr_51/Transpeptidase"/>
</dbReference>
<evidence type="ECO:0000256" key="9">
    <source>
        <dbReference type="ARBA" id="ARBA00022679"/>
    </source>
</evidence>
<dbReference type="GO" id="GO:0005886">
    <property type="term" value="C:plasma membrane"/>
    <property type="evidence" value="ECO:0007669"/>
    <property type="project" value="UniProtKB-SubCell"/>
</dbReference>
<evidence type="ECO:0000256" key="15">
    <source>
        <dbReference type="ARBA" id="ARBA00023316"/>
    </source>
</evidence>
<keyword evidence="8" id="KW-0328">Glycosyltransferase</keyword>
<dbReference type="Gene3D" id="3.40.710.10">
    <property type="entry name" value="DD-peptidase/beta-lactamase superfamily"/>
    <property type="match status" value="1"/>
</dbReference>
<evidence type="ECO:0000256" key="12">
    <source>
        <dbReference type="ARBA" id="ARBA00022984"/>
    </source>
</evidence>
<keyword evidence="15" id="KW-0961">Cell wall biogenesis/degradation</keyword>
<comment type="catalytic activity">
    <reaction evidence="16">
        <text>Preferential cleavage: (Ac)2-L-Lys-D-Ala-|-D-Ala. Also transpeptidation of peptidyl-alanyl moieties that are N-acyl substituents of D-alanine.</text>
        <dbReference type="EC" id="3.4.16.4"/>
    </reaction>
</comment>
<comment type="caution">
    <text evidence="21">The sequence shown here is derived from an EMBL/GenBank/DDBJ whole genome shotgun (WGS) entry which is preliminary data.</text>
</comment>
<keyword evidence="9" id="KW-0808">Transferase</keyword>
<dbReference type="EMBL" id="JADKGY010000001">
    <property type="protein sequence ID" value="MBK9981488.1"/>
    <property type="molecule type" value="Genomic_DNA"/>
</dbReference>
<dbReference type="Proteomes" id="UP000808337">
    <property type="component" value="Unassembled WGS sequence"/>
</dbReference>
<evidence type="ECO:0000256" key="1">
    <source>
        <dbReference type="ARBA" id="ARBA00004236"/>
    </source>
</evidence>
<dbReference type="AlphaFoldDB" id="A0A9D7ST47"/>
<keyword evidence="10" id="KW-0378">Hydrolase</keyword>
<dbReference type="SUPFAM" id="SSF56601">
    <property type="entry name" value="beta-lactamase/transpeptidase-like"/>
    <property type="match status" value="1"/>
</dbReference>
<organism evidence="21 22">
    <name type="scientific">Candidatus Opimibacter skivensis</name>
    <dbReference type="NCBI Taxonomy" id="2982028"/>
    <lineage>
        <taxon>Bacteria</taxon>
        <taxon>Pseudomonadati</taxon>
        <taxon>Bacteroidota</taxon>
        <taxon>Saprospiria</taxon>
        <taxon>Saprospirales</taxon>
        <taxon>Saprospiraceae</taxon>
        <taxon>Candidatus Opimibacter</taxon>
    </lineage>
</organism>
<keyword evidence="6" id="KW-0121">Carboxypeptidase</keyword>
<dbReference type="GO" id="GO:0008360">
    <property type="term" value="P:regulation of cell shape"/>
    <property type="evidence" value="ECO:0007669"/>
    <property type="project" value="UniProtKB-KW"/>
</dbReference>
<evidence type="ECO:0000256" key="18">
    <source>
        <dbReference type="SAM" id="Phobius"/>
    </source>
</evidence>
<name>A0A9D7ST47_9BACT</name>
<dbReference type="GO" id="GO:0008955">
    <property type="term" value="F:peptidoglycan glycosyltransferase activity"/>
    <property type="evidence" value="ECO:0007669"/>
    <property type="project" value="UniProtKB-EC"/>
</dbReference>
<feature type="domain" description="Penicillin-binding protein transpeptidase" evidence="19">
    <location>
        <begin position="439"/>
        <end position="678"/>
    </location>
</feature>
<comment type="catalytic activity">
    <reaction evidence="17">
        <text>[GlcNAc-(1-&gt;4)-Mur2Ac(oyl-L-Ala-gamma-D-Glu-L-Lys-D-Ala-D-Ala)](n)-di-trans,octa-cis-undecaprenyl diphosphate + beta-D-GlcNAc-(1-&gt;4)-Mur2Ac(oyl-L-Ala-gamma-D-Glu-L-Lys-D-Ala-D-Ala)-di-trans,octa-cis-undecaprenyl diphosphate = [GlcNAc-(1-&gt;4)-Mur2Ac(oyl-L-Ala-gamma-D-Glu-L-Lys-D-Ala-D-Ala)](n+1)-di-trans,octa-cis-undecaprenyl diphosphate + di-trans,octa-cis-undecaprenyl diphosphate + H(+)</text>
        <dbReference type="Rhea" id="RHEA:23708"/>
        <dbReference type="Rhea" id="RHEA-COMP:9602"/>
        <dbReference type="Rhea" id="RHEA-COMP:9603"/>
        <dbReference type="ChEBI" id="CHEBI:15378"/>
        <dbReference type="ChEBI" id="CHEBI:58405"/>
        <dbReference type="ChEBI" id="CHEBI:60033"/>
        <dbReference type="ChEBI" id="CHEBI:78435"/>
        <dbReference type="EC" id="2.4.99.28"/>
    </reaction>
</comment>
<keyword evidence="14" id="KW-0511">Multifunctional enzyme</keyword>
<keyword evidence="11" id="KW-0133">Cell shape</keyword>
<evidence type="ECO:0000256" key="13">
    <source>
        <dbReference type="ARBA" id="ARBA00023136"/>
    </source>
</evidence>
<dbReference type="GO" id="GO:0009002">
    <property type="term" value="F:serine-type D-Ala-D-Ala carboxypeptidase activity"/>
    <property type="evidence" value="ECO:0007669"/>
    <property type="project" value="UniProtKB-EC"/>
</dbReference>
<feature type="transmembrane region" description="Helical" evidence="18">
    <location>
        <begin position="38"/>
        <end position="64"/>
    </location>
</feature>
<dbReference type="Pfam" id="PF00912">
    <property type="entry name" value="Transgly"/>
    <property type="match status" value="1"/>
</dbReference>
<dbReference type="GO" id="GO:0009252">
    <property type="term" value="P:peptidoglycan biosynthetic process"/>
    <property type="evidence" value="ECO:0007669"/>
    <property type="project" value="UniProtKB-KW"/>
</dbReference>
<feature type="domain" description="Glycosyl transferase family 51" evidence="20">
    <location>
        <begin position="90"/>
        <end position="270"/>
    </location>
</feature>
<evidence type="ECO:0000256" key="4">
    <source>
        <dbReference type="ARBA" id="ARBA00007739"/>
    </source>
</evidence>
<evidence type="ECO:0000256" key="7">
    <source>
        <dbReference type="ARBA" id="ARBA00022670"/>
    </source>
</evidence>
<dbReference type="GO" id="GO:0030288">
    <property type="term" value="C:outer membrane-bounded periplasmic space"/>
    <property type="evidence" value="ECO:0007669"/>
    <property type="project" value="TreeGrafter"/>
</dbReference>
<evidence type="ECO:0000256" key="8">
    <source>
        <dbReference type="ARBA" id="ARBA00022676"/>
    </source>
</evidence>
<dbReference type="PANTHER" id="PTHR32282:SF11">
    <property type="entry name" value="PENICILLIN-BINDING PROTEIN 1B"/>
    <property type="match status" value="1"/>
</dbReference>
<dbReference type="Pfam" id="PF00905">
    <property type="entry name" value="Transpeptidase"/>
    <property type="match status" value="1"/>
</dbReference>
<evidence type="ECO:0000259" key="20">
    <source>
        <dbReference type="Pfam" id="PF00912"/>
    </source>
</evidence>
<comment type="similarity">
    <text evidence="4">In the N-terminal section; belongs to the glycosyltransferase 51 family.</text>
</comment>
<keyword evidence="5" id="KW-1003">Cell membrane</keyword>
<comment type="similarity">
    <text evidence="3">In the C-terminal section; belongs to the transpeptidase family.</text>
</comment>
<keyword evidence="18" id="KW-0812">Transmembrane</keyword>
<evidence type="ECO:0000256" key="5">
    <source>
        <dbReference type="ARBA" id="ARBA00022475"/>
    </source>
</evidence>
<keyword evidence="7" id="KW-0645">Protease</keyword>
<sequence>MAIKGIPKINTGTIQKYLVSVWTRFKTDLKDPKGRKKLFFYVLKGIGAFILLFVTLFLLTWAGLFGSIPNKKTLLAIRQPEASKIYSADGKLMGKYYTKNRNTLQFDQIPPEFMNSLIAVEDERFWTHHGIDFRSWMRVLVKRILLGQESAGGGSTLSQQLAKNLFPRKDFWAGSMLINKFREFIIASRLENAYSKEQLLTFYVNTVPFGENIYGLDAAADRYFSKTADTLAIEESALLVGLLKATSYFNPRNFPERAIQRRNVVLHQMEVNGMIDSLMYDSLSNIPLKLSYQRNTDSEGIALYFRNQLRPILLDWCKTHKKPDGEPYNLFIDGLKIYTTIDFGMQQYAEEAVKNHVAELQSVFDKQFNDYKEYEAPLDDLMQRSSRYQAYIKEGYSEKDIRDSFDLKQKIKWWTSRGVKDTIASPMDSLKHDLRMLQGALVAINPKTGGVLAWVGGNDAQQFNIDYLITPRQPGSAFKPLLYATALEQGISPCSFYPNELHTYVVKNENWTPKNSNYQYGGFYSLNGALAHSVNTIAVQLIYDTGIDAVIQKARRMGIKGELPRVPSLALGTAEVTLLDLVSAYSTFITRGNHRPYMLITRIEDADGTVLEEYKSQPTTSVFTEETVLMMDQLLASVVDGGMAGTLRYIYGLKGALAGKTGTTQFQSDGLFVGMSPKFIAGTWVGCFDRRVSFNSLRDGQGSKTALPIWGEFVKKLQNDPEYKSWFTGYWPEEYQWVKDCPFTSDGSDLVELNPTMPGDSITWPRRYVRRADQNRGIGKLIEDIFGKKDKKKDEEEKKNE</sequence>
<evidence type="ECO:0000256" key="11">
    <source>
        <dbReference type="ARBA" id="ARBA00022960"/>
    </source>
</evidence>
<gene>
    <name evidence="21" type="ORF">IPP15_03525</name>
</gene>
<dbReference type="InterPro" id="IPR023346">
    <property type="entry name" value="Lysozyme-like_dom_sf"/>
</dbReference>
<protein>
    <submittedName>
        <fullName evidence="21">Transglycosylase domain-containing protein</fullName>
    </submittedName>
</protein>
<evidence type="ECO:0000256" key="10">
    <source>
        <dbReference type="ARBA" id="ARBA00022801"/>
    </source>
</evidence>
<evidence type="ECO:0000313" key="22">
    <source>
        <dbReference type="Proteomes" id="UP000808337"/>
    </source>
</evidence>
<evidence type="ECO:0000259" key="19">
    <source>
        <dbReference type="Pfam" id="PF00905"/>
    </source>
</evidence>
<proteinExistence type="inferred from homology"/>
<comment type="subcellular location">
    <subcellularLocation>
        <location evidence="1">Cell membrane</location>
    </subcellularLocation>
</comment>
<keyword evidence="18" id="KW-1133">Transmembrane helix</keyword>
<dbReference type="InterPro" id="IPR001264">
    <property type="entry name" value="Glyco_trans_51"/>
</dbReference>
<dbReference type="GO" id="GO:0008658">
    <property type="term" value="F:penicillin binding"/>
    <property type="evidence" value="ECO:0007669"/>
    <property type="project" value="InterPro"/>
</dbReference>
<keyword evidence="12" id="KW-0573">Peptidoglycan synthesis</keyword>
<dbReference type="GO" id="GO:0006508">
    <property type="term" value="P:proteolysis"/>
    <property type="evidence" value="ECO:0007669"/>
    <property type="project" value="UniProtKB-KW"/>
</dbReference>
<keyword evidence="13 18" id="KW-0472">Membrane</keyword>
<evidence type="ECO:0000256" key="3">
    <source>
        <dbReference type="ARBA" id="ARBA00007090"/>
    </source>
</evidence>
<dbReference type="PANTHER" id="PTHR32282">
    <property type="entry name" value="BINDING PROTEIN TRANSPEPTIDASE, PUTATIVE-RELATED"/>
    <property type="match status" value="1"/>
</dbReference>
<dbReference type="InterPro" id="IPR036950">
    <property type="entry name" value="PBP_transglycosylase"/>
</dbReference>
<evidence type="ECO:0000256" key="2">
    <source>
        <dbReference type="ARBA" id="ARBA00004752"/>
    </source>
</evidence>
<accession>A0A9D7ST47</accession>
<dbReference type="InterPro" id="IPR001460">
    <property type="entry name" value="PCN-bd_Tpept"/>
</dbReference>
<reference evidence="21 22" key="1">
    <citation type="submission" date="2020-10" db="EMBL/GenBank/DDBJ databases">
        <title>Connecting structure to function with the recovery of over 1000 high-quality activated sludge metagenome-assembled genomes encoding full-length rRNA genes using long-read sequencing.</title>
        <authorList>
            <person name="Singleton C.M."/>
            <person name="Petriglieri F."/>
            <person name="Kristensen J.M."/>
            <person name="Kirkegaard R.H."/>
            <person name="Michaelsen T.Y."/>
            <person name="Andersen M.H."/>
            <person name="Karst S.M."/>
            <person name="Dueholm M.S."/>
            <person name="Nielsen P.H."/>
            <person name="Albertsen M."/>
        </authorList>
    </citation>
    <scope>NUCLEOTIDE SEQUENCE [LARGE SCALE GENOMIC DNA]</scope>
    <source>
        <strain evidence="21">Ribe_18-Q3-R11-54_MAXAC.273</strain>
    </source>
</reference>
<dbReference type="InterPro" id="IPR012338">
    <property type="entry name" value="Beta-lactam/transpept-like"/>
</dbReference>